<comment type="caution">
    <text evidence="2">The sequence shown here is derived from an EMBL/GenBank/DDBJ whole genome shotgun (WGS) entry which is preliminary data.</text>
</comment>
<dbReference type="RefSeq" id="WP_203897441.1">
    <property type="nucleotide sequence ID" value="NZ_BOPF01000002.1"/>
</dbReference>
<organism evidence="2 3">
    <name type="scientific">Virgisporangium aliadipatigenens</name>
    <dbReference type="NCBI Taxonomy" id="741659"/>
    <lineage>
        <taxon>Bacteria</taxon>
        <taxon>Bacillati</taxon>
        <taxon>Actinomycetota</taxon>
        <taxon>Actinomycetes</taxon>
        <taxon>Micromonosporales</taxon>
        <taxon>Micromonosporaceae</taxon>
        <taxon>Virgisporangium</taxon>
    </lineage>
</organism>
<dbReference type="PANTHER" id="PTHR37489">
    <property type="entry name" value="DUF3500 DOMAIN-CONTAINING PROTEIN"/>
    <property type="match status" value="1"/>
</dbReference>
<dbReference type="PROSITE" id="PS51257">
    <property type="entry name" value="PROKAR_LIPOPROTEIN"/>
    <property type="match status" value="1"/>
</dbReference>
<dbReference type="InterPro" id="IPR021889">
    <property type="entry name" value="DUF3500"/>
</dbReference>
<evidence type="ECO:0000256" key="1">
    <source>
        <dbReference type="SAM" id="SignalP"/>
    </source>
</evidence>
<reference evidence="2" key="1">
    <citation type="submission" date="2021-01" db="EMBL/GenBank/DDBJ databases">
        <title>Whole genome shotgun sequence of Virgisporangium aliadipatigenens NBRC 105644.</title>
        <authorList>
            <person name="Komaki H."/>
            <person name="Tamura T."/>
        </authorList>
    </citation>
    <scope>NUCLEOTIDE SEQUENCE</scope>
    <source>
        <strain evidence="2">NBRC 105644</strain>
    </source>
</reference>
<dbReference type="EMBL" id="BOPF01000002">
    <property type="protein sequence ID" value="GIJ43916.1"/>
    <property type="molecule type" value="Genomic_DNA"/>
</dbReference>
<dbReference type="Proteomes" id="UP000619260">
    <property type="component" value="Unassembled WGS sequence"/>
</dbReference>
<gene>
    <name evidence="2" type="ORF">Val02_08020</name>
</gene>
<dbReference type="Pfam" id="PF12006">
    <property type="entry name" value="DUF3500"/>
    <property type="match status" value="1"/>
</dbReference>
<evidence type="ECO:0008006" key="4">
    <source>
        <dbReference type="Google" id="ProtNLM"/>
    </source>
</evidence>
<protein>
    <recommendedName>
        <fullName evidence="4">DUF3500 domain-containing protein</fullName>
    </recommendedName>
</protein>
<evidence type="ECO:0000313" key="3">
    <source>
        <dbReference type="Proteomes" id="UP000619260"/>
    </source>
</evidence>
<sequence length="362" mass="37848">MVTRRLVGLALVAALASACGAADYREPAPAGYPSGTPAECPVSPSPTATASGEAATATLAATETFLRMLDGTRRTVVRDERTPANLAHWSHLPDQLFKRAGLRMDTLSPDERRAAHAILRAALSEEGYRQVLGIAAADGVLADSGGINLDFGADHYWIRILGVPAALGRWTIQYGGHHLGLNITVDGTGMTLAPTLWGAQPASHPSADGGLSEPLCAETHKAFALFNALDEEQRAAATLPAGVAEIVLGPGQDGRTLAPEGVPATTFTEAQRLLLYALVDEWIDALNPSQAAAKREAVRRTVASVTFAWSGSGTLGQPVYYRVQGATFLIEFAHQQGSGPNGGGASHIHAVYREPGADYGAA</sequence>
<name>A0A8J4DNK6_9ACTN</name>
<feature type="signal peptide" evidence="1">
    <location>
        <begin position="1"/>
        <end position="21"/>
    </location>
</feature>
<accession>A0A8J4DNK6</accession>
<keyword evidence="3" id="KW-1185">Reference proteome</keyword>
<dbReference type="AlphaFoldDB" id="A0A8J4DNK6"/>
<feature type="chain" id="PRO_5035214887" description="DUF3500 domain-containing protein" evidence="1">
    <location>
        <begin position="22"/>
        <end position="362"/>
    </location>
</feature>
<evidence type="ECO:0000313" key="2">
    <source>
        <dbReference type="EMBL" id="GIJ43916.1"/>
    </source>
</evidence>
<dbReference type="PANTHER" id="PTHR37489:SF1">
    <property type="entry name" value="DUF3500 DOMAIN-CONTAINING PROTEIN"/>
    <property type="match status" value="1"/>
</dbReference>
<keyword evidence="1" id="KW-0732">Signal</keyword>
<proteinExistence type="predicted"/>